<evidence type="ECO:0000256" key="1">
    <source>
        <dbReference type="SAM" id="MobiDB-lite"/>
    </source>
</evidence>
<evidence type="ECO:0000313" key="3">
    <source>
        <dbReference type="Proteomes" id="UP000823399"/>
    </source>
</evidence>
<evidence type="ECO:0000313" key="2">
    <source>
        <dbReference type="EMBL" id="KAG2099263.1"/>
    </source>
</evidence>
<dbReference type="GeneID" id="64696289"/>
<sequence>MTPSDIANEALNSTLEAVQPLMKRCMKLKESDPTALIFSDEIARRVAKDLKLYGGAATLFSPQLLSCAAVIRQHSKAGAFVSLPDWNSVVDNDPRIKTHPQFHKTVGYCPPPPAYPNAELEPSMSSSTVPVEPNSTRGTLVIASKAPDLIQSLHVVPEVQPSIAELLPPAAPVAEPLISAPMTVVQNVNGNVRSVRQGNTPTCQPQKRKLETNGSEPEPSSVPRKPVEKRRRKFASDEEGNGATGTIHVKVTFRALLCLLLMALSVKARNAVAPTATSPSKIVDERGFWDAESRPVGWGLDATVATAVEVGKRPHLIAYRLTYYSIPFAIILGNATNALKWMCDALFCRTRSSGVGIRQRLQAKAQKAVIKSSVDPEVKRSRTHAPKSRTAVKTPVLKVVFENPPIGHQRNTQSFRSLQLPPVDVPAPLKSSMAPTPSEPEPTARDILQSIQDLGRRFDLLATDERVDALHVRLDSVERRISLRLTALEEEFSVSNAHRENYLYAHGPRAHSTTYAPQYPPEPTIASWPKHNHAGDEPLGISTIGREYTHAWDLHDEAPTSTSSWWQTNSLDPPYIRKASIASSPLSSTSPVKSEE</sequence>
<dbReference type="Proteomes" id="UP000823399">
    <property type="component" value="Unassembled WGS sequence"/>
</dbReference>
<proteinExistence type="predicted"/>
<dbReference type="AlphaFoldDB" id="A0A9P7JQL0"/>
<keyword evidence="3" id="KW-1185">Reference proteome</keyword>
<reference evidence="2" key="1">
    <citation type="journal article" date="2020" name="New Phytol.">
        <title>Comparative genomics reveals dynamic genome evolution in host specialist ectomycorrhizal fungi.</title>
        <authorList>
            <person name="Lofgren L.A."/>
            <person name="Nguyen N.H."/>
            <person name="Vilgalys R."/>
            <person name="Ruytinx J."/>
            <person name="Liao H.L."/>
            <person name="Branco S."/>
            <person name="Kuo A."/>
            <person name="LaButti K."/>
            <person name="Lipzen A."/>
            <person name="Andreopoulos W."/>
            <person name="Pangilinan J."/>
            <person name="Riley R."/>
            <person name="Hundley H."/>
            <person name="Na H."/>
            <person name="Barry K."/>
            <person name="Grigoriev I.V."/>
            <person name="Stajich J.E."/>
            <person name="Kennedy P.G."/>
        </authorList>
    </citation>
    <scope>NUCLEOTIDE SEQUENCE</scope>
    <source>
        <strain evidence="2">FC423</strain>
    </source>
</reference>
<gene>
    <name evidence="2" type="ORF">F5147DRAFT_655862</name>
</gene>
<dbReference type="RefSeq" id="XP_041289150.1">
    <property type="nucleotide sequence ID" value="XM_041434030.1"/>
</dbReference>
<dbReference type="EMBL" id="JABBWM010000058">
    <property type="protein sequence ID" value="KAG2099263.1"/>
    <property type="molecule type" value="Genomic_DNA"/>
</dbReference>
<comment type="caution">
    <text evidence="2">The sequence shown here is derived from an EMBL/GenBank/DDBJ whole genome shotgun (WGS) entry which is preliminary data.</text>
</comment>
<name>A0A9P7JQL0_9AGAM</name>
<organism evidence="2 3">
    <name type="scientific">Suillus discolor</name>
    <dbReference type="NCBI Taxonomy" id="1912936"/>
    <lineage>
        <taxon>Eukaryota</taxon>
        <taxon>Fungi</taxon>
        <taxon>Dikarya</taxon>
        <taxon>Basidiomycota</taxon>
        <taxon>Agaricomycotina</taxon>
        <taxon>Agaricomycetes</taxon>
        <taxon>Agaricomycetidae</taxon>
        <taxon>Boletales</taxon>
        <taxon>Suillineae</taxon>
        <taxon>Suillaceae</taxon>
        <taxon>Suillus</taxon>
    </lineage>
</organism>
<protein>
    <submittedName>
        <fullName evidence="2">Uncharacterized protein</fullName>
    </submittedName>
</protein>
<accession>A0A9P7JQL0</accession>
<feature type="compositionally biased region" description="Polar residues" evidence="1">
    <location>
        <begin position="193"/>
        <end position="205"/>
    </location>
</feature>
<feature type="region of interest" description="Disordered" evidence="1">
    <location>
        <begin position="193"/>
        <end position="241"/>
    </location>
</feature>